<dbReference type="PANTHER" id="PTHR20883">
    <property type="entry name" value="PHYTANOYL-COA DIOXYGENASE DOMAIN CONTAINING 1"/>
    <property type="match status" value="1"/>
</dbReference>
<dbReference type="PANTHER" id="PTHR20883:SF48">
    <property type="entry name" value="ECTOINE DIOXYGENASE"/>
    <property type="match status" value="1"/>
</dbReference>
<dbReference type="InterPro" id="IPR008775">
    <property type="entry name" value="Phytyl_CoA_dOase-like"/>
</dbReference>
<dbReference type="SUPFAM" id="SSF51197">
    <property type="entry name" value="Clavaminate synthase-like"/>
    <property type="match status" value="1"/>
</dbReference>
<gene>
    <name evidence="2" type="ORF">KIH39_09740</name>
</gene>
<dbReference type="KEGG" id="tsph:KIH39_09740"/>
<keyword evidence="2" id="KW-0560">Oxidoreductase</keyword>
<protein>
    <submittedName>
        <fullName evidence="2">Phytanoyl-CoA dioxygenase family protein</fullName>
    </submittedName>
</protein>
<accession>A0A8E6B962</accession>
<keyword evidence="2" id="KW-0223">Dioxygenase</keyword>
<dbReference type="Proteomes" id="UP000676194">
    <property type="component" value="Chromosome"/>
</dbReference>
<organism evidence="2 3">
    <name type="scientific">Telmatocola sphagniphila</name>
    <dbReference type="NCBI Taxonomy" id="1123043"/>
    <lineage>
        <taxon>Bacteria</taxon>
        <taxon>Pseudomonadati</taxon>
        <taxon>Planctomycetota</taxon>
        <taxon>Planctomycetia</taxon>
        <taxon>Gemmatales</taxon>
        <taxon>Gemmataceae</taxon>
    </lineage>
</organism>
<dbReference type="Gene3D" id="2.60.120.620">
    <property type="entry name" value="q2cbj1_9rhob like domain"/>
    <property type="match status" value="1"/>
</dbReference>
<comment type="cofactor">
    <cofactor evidence="1">
        <name>Fe(2+)</name>
        <dbReference type="ChEBI" id="CHEBI:29033"/>
    </cofactor>
</comment>
<name>A0A8E6B962_9BACT</name>
<dbReference type="AlphaFoldDB" id="A0A8E6B962"/>
<dbReference type="GO" id="GO:0016706">
    <property type="term" value="F:2-oxoglutarate-dependent dioxygenase activity"/>
    <property type="evidence" value="ECO:0007669"/>
    <property type="project" value="UniProtKB-ARBA"/>
</dbReference>
<reference evidence="2" key="1">
    <citation type="submission" date="2021-05" db="EMBL/GenBank/DDBJ databases">
        <title>Complete genome sequence of the cellulolytic planctomycete Telmatocola sphagniphila SP2T and characterization of the first cellulase from planctomycetes.</title>
        <authorList>
            <person name="Rakitin A.L."/>
            <person name="Beletsky A.V."/>
            <person name="Naumoff D.G."/>
            <person name="Kulichevskaya I.S."/>
            <person name="Mardanov A.V."/>
            <person name="Ravin N.V."/>
            <person name="Dedysh S.N."/>
        </authorList>
    </citation>
    <scope>NUCLEOTIDE SEQUENCE</scope>
    <source>
        <strain evidence="2">SP2T</strain>
    </source>
</reference>
<evidence type="ECO:0000313" key="2">
    <source>
        <dbReference type="EMBL" id="QVL34167.1"/>
    </source>
</evidence>
<dbReference type="RefSeq" id="WP_213499139.1">
    <property type="nucleotide sequence ID" value="NZ_CP074694.1"/>
</dbReference>
<dbReference type="EMBL" id="CP074694">
    <property type="protein sequence ID" value="QVL34167.1"/>
    <property type="molecule type" value="Genomic_DNA"/>
</dbReference>
<keyword evidence="3" id="KW-1185">Reference proteome</keyword>
<evidence type="ECO:0000256" key="1">
    <source>
        <dbReference type="ARBA" id="ARBA00001954"/>
    </source>
</evidence>
<proteinExistence type="predicted"/>
<dbReference type="GO" id="GO:0005506">
    <property type="term" value="F:iron ion binding"/>
    <property type="evidence" value="ECO:0007669"/>
    <property type="project" value="UniProtKB-ARBA"/>
</dbReference>
<sequence length="258" mass="29746">MPTPNVLIPEQVAFYREEGYLLLKGVFETGELTEFTREIDSILRHRADLVHADNMRARFRPHHLTSEPVFEVFDPIADLSPSAWSIAHDQRIRDRLHDLYGEPACLFKDKLIYKLPGATGTTLHQDWISWPDFPESFLTVVLPLDSFDESTGATEVFPGCHHQGYLSPKDGQHHYIELSDLPVDPVPLNMEPGDMAIFGCFLPHRSAANVSNHPRRGYFISYNAESDGGDQYQKHYPEYHAWIRKKTPEPRRSQLYFR</sequence>
<evidence type="ECO:0000313" key="3">
    <source>
        <dbReference type="Proteomes" id="UP000676194"/>
    </source>
</evidence>
<dbReference type="Pfam" id="PF05721">
    <property type="entry name" value="PhyH"/>
    <property type="match status" value="1"/>
</dbReference>